<dbReference type="InterPro" id="IPR019145">
    <property type="entry name" value="Mediator_Med10"/>
</dbReference>
<keyword evidence="6" id="KW-0010">Activator</keyword>
<accession>A0A565ASK7</accession>
<dbReference type="GO" id="GO:0003712">
    <property type="term" value="F:transcription coregulator activity"/>
    <property type="evidence" value="ECO:0007669"/>
    <property type="project" value="InterPro"/>
</dbReference>
<protein>
    <recommendedName>
        <fullName evidence="6">Mediator of RNA polymerase II transcription subunit 10</fullName>
    </recommendedName>
    <alternativeName>
        <fullName evidence="6">Mediator complex subunit 10</fullName>
    </alternativeName>
</protein>
<dbReference type="GO" id="GO:0006357">
    <property type="term" value="P:regulation of transcription by RNA polymerase II"/>
    <property type="evidence" value="ECO:0007669"/>
    <property type="project" value="InterPro"/>
</dbReference>
<comment type="subunit">
    <text evidence="6">Component of the Mediator complex.</text>
</comment>
<dbReference type="AlphaFoldDB" id="A0A565ASK7"/>
<proteinExistence type="inferred from homology"/>
<comment type="similarity">
    <text evidence="2 6">Belongs to the Mediator complex subunit 10 family.</text>
</comment>
<evidence type="ECO:0000256" key="2">
    <source>
        <dbReference type="ARBA" id="ARBA00005389"/>
    </source>
</evidence>
<evidence type="ECO:0000313" key="7">
    <source>
        <dbReference type="EMBL" id="VVA92386.1"/>
    </source>
</evidence>
<dbReference type="GO" id="GO:0016592">
    <property type="term" value="C:mediator complex"/>
    <property type="evidence" value="ECO:0007669"/>
    <property type="project" value="InterPro"/>
</dbReference>
<evidence type="ECO:0000256" key="3">
    <source>
        <dbReference type="ARBA" id="ARBA00023015"/>
    </source>
</evidence>
<dbReference type="Pfam" id="PF09748">
    <property type="entry name" value="Med10"/>
    <property type="match status" value="1"/>
</dbReference>
<name>A0A565ASK7_9BRAS</name>
<dbReference type="EMBL" id="CABITT030000001">
    <property type="protein sequence ID" value="VVA92386.1"/>
    <property type="molecule type" value="Genomic_DNA"/>
</dbReference>
<gene>
    <name evidence="6" type="primary">MED10</name>
    <name evidence="7" type="ORF">ANE_LOCUS2831</name>
</gene>
<organism evidence="7 8">
    <name type="scientific">Arabis nemorensis</name>
    <dbReference type="NCBI Taxonomy" id="586526"/>
    <lineage>
        <taxon>Eukaryota</taxon>
        <taxon>Viridiplantae</taxon>
        <taxon>Streptophyta</taxon>
        <taxon>Embryophyta</taxon>
        <taxon>Tracheophyta</taxon>
        <taxon>Spermatophyta</taxon>
        <taxon>Magnoliopsida</taxon>
        <taxon>eudicotyledons</taxon>
        <taxon>Gunneridae</taxon>
        <taxon>Pentapetalae</taxon>
        <taxon>rosids</taxon>
        <taxon>malvids</taxon>
        <taxon>Brassicales</taxon>
        <taxon>Brassicaceae</taxon>
        <taxon>Arabideae</taxon>
        <taxon>Arabis</taxon>
    </lineage>
</organism>
<comment type="subcellular location">
    <subcellularLocation>
        <location evidence="1 6">Nucleus</location>
    </subcellularLocation>
</comment>
<reference evidence="7" key="1">
    <citation type="submission" date="2019-07" db="EMBL/GenBank/DDBJ databases">
        <authorList>
            <person name="Dittberner H."/>
        </authorList>
    </citation>
    <scope>NUCLEOTIDE SEQUENCE [LARGE SCALE GENOMIC DNA]</scope>
</reference>
<evidence type="ECO:0000256" key="5">
    <source>
        <dbReference type="ARBA" id="ARBA00023242"/>
    </source>
</evidence>
<evidence type="ECO:0000256" key="4">
    <source>
        <dbReference type="ARBA" id="ARBA00023163"/>
    </source>
</evidence>
<keyword evidence="4 6" id="KW-0804">Transcription</keyword>
<dbReference type="Proteomes" id="UP000489600">
    <property type="component" value="Unassembled WGS sequence"/>
</dbReference>
<evidence type="ECO:0000256" key="1">
    <source>
        <dbReference type="ARBA" id="ARBA00004123"/>
    </source>
</evidence>
<comment type="caution">
    <text evidence="7">The sequence shown here is derived from an EMBL/GenBank/DDBJ whole genome shotgun (WGS) entry which is preliminary data.</text>
</comment>
<comment type="function">
    <text evidence="6">Component of the Mediator complex, a coactivator involved in the regulated transcription of nearly all RNA polymerase II-dependent genes. Mediator functions as a bridge to convey information from gene-specific regulatory proteins to the basal RNA polymerase II transcription machinery. Mediator is recruited to promoters by direct interactions with regulatory proteins and serves as a scaffold for the assembly of a functional preinitiation complex with RNA polymerase II and the general transcription factors.</text>
</comment>
<sequence length="72" mass="8044">MAKLSEKCSIQVPMELLSLIDDVKNPDGFLEELEQTFPDEVDMYREIRASSASEAQLQSVLPNGDSKVKSEL</sequence>
<keyword evidence="8" id="KW-1185">Reference proteome</keyword>
<keyword evidence="5 6" id="KW-0539">Nucleus</keyword>
<dbReference type="OrthoDB" id="1933842at2759"/>
<keyword evidence="3 6" id="KW-0805">Transcription regulation</keyword>
<evidence type="ECO:0000256" key="6">
    <source>
        <dbReference type="RuleBase" id="RU364146"/>
    </source>
</evidence>
<evidence type="ECO:0000313" key="8">
    <source>
        <dbReference type="Proteomes" id="UP000489600"/>
    </source>
</evidence>